<dbReference type="EMBL" id="JAEUGD010000003">
    <property type="protein sequence ID" value="MBL6445012.1"/>
    <property type="molecule type" value="Genomic_DNA"/>
</dbReference>
<comment type="caution">
    <text evidence="2">The sequence shown here is derived from an EMBL/GenBank/DDBJ whole genome shotgun (WGS) entry which is preliminary data.</text>
</comment>
<feature type="signal peptide" evidence="1">
    <location>
        <begin position="1"/>
        <end position="23"/>
    </location>
</feature>
<dbReference type="SUPFAM" id="SSF48452">
    <property type="entry name" value="TPR-like"/>
    <property type="match status" value="1"/>
</dbReference>
<feature type="chain" id="PRO_5038105345" description="Tetratricopeptide repeat protein" evidence="1">
    <location>
        <begin position="24"/>
        <end position="433"/>
    </location>
</feature>
<keyword evidence="3" id="KW-1185">Reference proteome</keyword>
<protein>
    <recommendedName>
        <fullName evidence="4">Tetratricopeptide repeat protein</fullName>
    </recommendedName>
</protein>
<evidence type="ECO:0008006" key="4">
    <source>
        <dbReference type="Google" id="ProtNLM"/>
    </source>
</evidence>
<organism evidence="2 3">
    <name type="scientific">Fulvivirga marina</name>
    <dbReference type="NCBI Taxonomy" id="2494733"/>
    <lineage>
        <taxon>Bacteria</taxon>
        <taxon>Pseudomonadati</taxon>
        <taxon>Bacteroidota</taxon>
        <taxon>Cytophagia</taxon>
        <taxon>Cytophagales</taxon>
        <taxon>Fulvivirgaceae</taxon>
        <taxon>Fulvivirga</taxon>
    </lineage>
</organism>
<keyword evidence="1" id="KW-0732">Signal</keyword>
<evidence type="ECO:0000313" key="2">
    <source>
        <dbReference type="EMBL" id="MBL6445012.1"/>
    </source>
</evidence>
<reference evidence="2" key="1">
    <citation type="submission" date="2021-01" db="EMBL/GenBank/DDBJ databases">
        <title>Fulvivirga kasyanovii gen. nov., sp nov., a novel member of the phylum Bacteroidetes isolated from seawater in a mussel farm.</title>
        <authorList>
            <person name="Zhao L.-H."/>
            <person name="Wang Z.-J."/>
        </authorList>
    </citation>
    <scope>NUCLEOTIDE SEQUENCE</scope>
    <source>
        <strain evidence="2">29W222</strain>
    </source>
</reference>
<sequence length="433" mass="49510">MKSKMMKRILLLAAIILPYFAQAQCEGWNWPEDRAKAEEKNVLYTDALRNDNFKAAKAPHQWLLKNAPNLNTSIYINGEKIYKGLIDETKDQAQKDIYIDSLMLIYDMRMQHCNEKADVMARKAYSAYRYNVKKKGELANVLELFDQAYELGGENVDYYMHVPYMSVVVYNKKYLDNLSDIEILNRYDKIMETVDNQIQKGGKYVDKLTDYRGKIDGLLVSVIDVDCDFVRENLAPKFKESPDDLKLAKKIFAFMLNGKCTDDPLWLEAGRVIQEKEPSYGLAKNLGLKFKASGDNQKAVSYFEMALGLTEDPSQKAEMYIQMGAVKGGAGARAMYRKALSVDPTSKDAYTAIGNLYFNSFNTCKGEKDIVKDRAVFLIAYDMFQKAGNTRAMQSAKEQFPSTEEIFTYNYTKGNQITVDCWINETTTIRSRD</sequence>
<evidence type="ECO:0000256" key="1">
    <source>
        <dbReference type="SAM" id="SignalP"/>
    </source>
</evidence>
<proteinExistence type="predicted"/>
<dbReference type="Proteomes" id="UP000614216">
    <property type="component" value="Unassembled WGS sequence"/>
</dbReference>
<dbReference type="RefSeq" id="WP_202854556.1">
    <property type="nucleotide sequence ID" value="NZ_JAEUGD010000003.1"/>
</dbReference>
<dbReference type="InterPro" id="IPR011990">
    <property type="entry name" value="TPR-like_helical_dom_sf"/>
</dbReference>
<dbReference type="AlphaFoldDB" id="A0A937FUA4"/>
<dbReference type="Gene3D" id="1.25.40.10">
    <property type="entry name" value="Tetratricopeptide repeat domain"/>
    <property type="match status" value="1"/>
</dbReference>
<gene>
    <name evidence="2" type="ORF">JMN32_01740</name>
</gene>
<name>A0A937FUA4_9BACT</name>
<accession>A0A937FUA4</accession>
<evidence type="ECO:0000313" key="3">
    <source>
        <dbReference type="Proteomes" id="UP000614216"/>
    </source>
</evidence>